<accession>A0A397KUQ8</accession>
<dbReference type="InterPro" id="IPR025558">
    <property type="entry name" value="DUF4283"/>
</dbReference>
<feature type="compositionally biased region" description="Polar residues" evidence="1">
    <location>
        <begin position="13"/>
        <end position="32"/>
    </location>
</feature>
<feature type="compositionally biased region" description="Polar residues" evidence="1">
    <location>
        <begin position="469"/>
        <end position="481"/>
    </location>
</feature>
<dbReference type="AlphaFoldDB" id="A0A397KUQ8"/>
<dbReference type="Proteomes" id="UP000264353">
    <property type="component" value="Unassembled WGS sequence"/>
</dbReference>
<dbReference type="GO" id="GO:0003676">
    <property type="term" value="F:nucleic acid binding"/>
    <property type="evidence" value="ECO:0007669"/>
    <property type="project" value="InterPro"/>
</dbReference>
<sequence length="561" mass="61154">MAKKKPPKGKPPNRSTTHPCSASRSTSASKPRTVSPHAAGSDSVTGKVDPDFSPVKDAQTTATVVDLAMEIETPNLENLATESNAVPRPTIPDTTVDANTGKETGTDLKSSQDRMTSNGSSPAKSTVPLSSPSPAELWKGFVKEASIKLQPKEKPFLLDSGEPCVTIPNAVVEKNKKAWECFILGQFYNDAPARGAVHAIVNGIWSKHRRDITVSKMDNQAFLFRVPCPHARRRILAQNFWQIDGQTMFVAKWSPGLQQVKPELEMVPVWLELRGVPLQFFNQDALQEIAGIVGHPVCLHPSTEQLIDIEVAKVYTVIDPRKPLPNFVNARFESGDTRRISVSSPFMPSLCSFCKKVGHTISRCKDAPKTCTLCNSVKHLTVDCSRYNREKARGKAPIKSLLPIVSQTKKVYRPVGDKNKGATASSSVPPARSDIPSERSTPARANSPLLRTNPPSLPQRSKSLENRQRSVSPISHHSQHVNLHSQTLAVEINDLVEGGLVVDLTPYSSKNSISSGHVSDGSNFSGDEDPGDGDDKYIEVISRRMKKQLKGKARAGGPLIL</sequence>
<feature type="compositionally biased region" description="Polar residues" evidence="1">
    <location>
        <begin position="92"/>
        <end position="103"/>
    </location>
</feature>
<organism evidence="3">
    <name type="scientific">Brassica campestris</name>
    <name type="common">Field mustard</name>
    <dbReference type="NCBI Taxonomy" id="3711"/>
    <lineage>
        <taxon>Eukaryota</taxon>
        <taxon>Viridiplantae</taxon>
        <taxon>Streptophyta</taxon>
        <taxon>Embryophyta</taxon>
        <taxon>Tracheophyta</taxon>
        <taxon>Spermatophyta</taxon>
        <taxon>Magnoliopsida</taxon>
        <taxon>eudicotyledons</taxon>
        <taxon>Gunneridae</taxon>
        <taxon>Pentapetalae</taxon>
        <taxon>rosids</taxon>
        <taxon>malvids</taxon>
        <taxon>Brassicales</taxon>
        <taxon>Brassicaceae</taxon>
        <taxon>Brassiceae</taxon>
        <taxon>Brassica</taxon>
    </lineage>
</organism>
<feature type="compositionally biased region" description="Polar residues" evidence="1">
    <location>
        <begin position="511"/>
        <end position="525"/>
    </location>
</feature>
<dbReference type="InterPro" id="IPR036875">
    <property type="entry name" value="Znf_CCHC_sf"/>
</dbReference>
<protein>
    <recommendedName>
        <fullName evidence="2">DUF4283 domain-containing protein</fullName>
    </recommendedName>
</protein>
<dbReference type="PANTHER" id="PTHR31286:SF55">
    <property type="entry name" value="DUF4283 DOMAIN-CONTAINING PROTEIN"/>
    <property type="match status" value="1"/>
</dbReference>
<reference evidence="3" key="1">
    <citation type="submission" date="2018-06" db="EMBL/GenBank/DDBJ databases">
        <title>WGS assembly of Brassica rapa FPsc.</title>
        <authorList>
            <person name="Bowman J."/>
            <person name="Kohchi T."/>
            <person name="Yamato K."/>
            <person name="Jenkins J."/>
            <person name="Shu S."/>
            <person name="Ishizaki K."/>
            <person name="Yamaoka S."/>
            <person name="Nishihama R."/>
            <person name="Nakamura Y."/>
            <person name="Berger F."/>
            <person name="Adam C."/>
            <person name="Aki S."/>
            <person name="Althoff F."/>
            <person name="Araki T."/>
            <person name="Arteaga-Vazquez M."/>
            <person name="Balasubrmanian S."/>
            <person name="Bauer D."/>
            <person name="Boehm C."/>
            <person name="Briginshaw L."/>
            <person name="Caballero-Perez J."/>
            <person name="Catarino B."/>
            <person name="Chen F."/>
            <person name="Chiyoda S."/>
            <person name="Chovatia M."/>
            <person name="Davies K."/>
            <person name="Delmans M."/>
            <person name="Demura T."/>
            <person name="Dierschke T."/>
            <person name="Dolan L."/>
            <person name="Dorantes-Acosta A."/>
            <person name="Eklund D."/>
            <person name="Florent S."/>
            <person name="Flores-Sandoval E."/>
            <person name="Fujiyama A."/>
            <person name="Fukuzawa H."/>
            <person name="Galik B."/>
            <person name="Grimanelli D."/>
            <person name="Grimwood J."/>
            <person name="Grossniklaus U."/>
            <person name="Hamada T."/>
            <person name="Haseloff J."/>
            <person name="Hetherington A."/>
            <person name="Higo A."/>
            <person name="Hirakawa Y."/>
            <person name="Hundley H."/>
            <person name="Ikeda Y."/>
            <person name="Inoue K."/>
            <person name="Inoue S."/>
            <person name="Ishida S."/>
            <person name="Jia Q."/>
            <person name="Kakita M."/>
            <person name="Kanazawa T."/>
            <person name="Kawai Y."/>
            <person name="Kawashima T."/>
            <person name="Kennedy M."/>
            <person name="Kinose K."/>
            <person name="Kinoshita T."/>
            <person name="Kohara Y."/>
            <person name="Koide E."/>
            <person name="Komatsu K."/>
            <person name="Kopischke S."/>
            <person name="Kubo M."/>
            <person name="Kyozuka J."/>
            <person name="Lagercrantz U."/>
            <person name="Lin S."/>
            <person name="Lindquist E."/>
            <person name="Lipzen A."/>
            <person name="Lu C."/>
            <person name="Luna E."/>
            <person name="Martienssen R."/>
            <person name="Minamino N."/>
            <person name="Mizutani M."/>
            <person name="Mizutani M."/>
            <person name="Mochizuki N."/>
            <person name="Monte I."/>
            <person name="Mosher R."/>
            <person name="Nagasaki H."/>
            <person name="Nakagami H."/>
            <person name="Naramoto S."/>
            <person name="Nishitani K."/>
            <person name="Ohtani M."/>
            <person name="Okamoto T."/>
            <person name="Okumura M."/>
            <person name="Phillips J."/>
            <person name="Pollak B."/>
            <person name="Reinders A."/>
            <person name="Roevekamp M."/>
            <person name="Sano R."/>
            <person name="Sawa S."/>
            <person name="Schmid M."/>
            <person name="Shirakawa M."/>
            <person name="Solano R."/>
            <person name="Spunde A."/>
            <person name="Suetsugu N."/>
            <person name="Sugano S."/>
            <person name="Sugiyama A."/>
            <person name="Sun R."/>
            <person name="Suzuki Y."/>
            <person name="Takenaka M."/>
            <person name="Takezawa D."/>
            <person name="Tomogane H."/>
            <person name="Tsuzuki M."/>
            <person name="Ueda T."/>
            <person name="Umeda M."/>
            <person name="Ward J."/>
            <person name="Watanabe Y."/>
            <person name="Yazaki K."/>
            <person name="Yokoyama R."/>
            <person name="Yoshitake Y."/>
            <person name="Yotsui I."/>
            <person name="Zachgo S."/>
            <person name="Schmutz J."/>
        </authorList>
    </citation>
    <scope>NUCLEOTIDE SEQUENCE [LARGE SCALE GENOMIC DNA]</scope>
</reference>
<evidence type="ECO:0000259" key="2">
    <source>
        <dbReference type="Pfam" id="PF14111"/>
    </source>
</evidence>
<feature type="domain" description="DUF4283" evidence="2">
    <location>
        <begin position="176"/>
        <end position="257"/>
    </location>
</feature>
<dbReference type="GO" id="GO:0008270">
    <property type="term" value="F:zinc ion binding"/>
    <property type="evidence" value="ECO:0007669"/>
    <property type="project" value="InterPro"/>
</dbReference>
<evidence type="ECO:0000256" key="1">
    <source>
        <dbReference type="SAM" id="MobiDB-lite"/>
    </source>
</evidence>
<dbReference type="Pfam" id="PF14111">
    <property type="entry name" value="DUF4283"/>
    <property type="match status" value="1"/>
</dbReference>
<gene>
    <name evidence="3" type="ORF">BRARA_K01740</name>
</gene>
<dbReference type="PANTHER" id="PTHR31286">
    <property type="entry name" value="GLYCINE-RICH CELL WALL STRUCTURAL PROTEIN 1.8-LIKE"/>
    <property type="match status" value="1"/>
</dbReference>
<feature type="region of interest" description="Disordered" evidence="1">
    <location>
        <begin position="1"/>
        <end position="56"/>
    </location>
</feature>
<feature type="compositionally biased region" description="Polar residues" evidence="1">
    <location>
        <begin position="113"/>
        <end position="132"/>
    </location>
</feature>
<name>A0A397KUQ8_BRACM</name>
<feature type="region of interest" description="Disordered" evidence="1">
    <location>
        <begin position="412"/>
        <end position="481"/>
    </location>
</feature>
<dbReference type="EMBL" id="KZ868775">
    <property type="protein sequence ID" value="RIA04066.1"/>
    <property type="molecule type" value="Genomic_DNA"/>
</dbReference>
<evidence type="ECO:0000313" key="3">
    <source>
        <dbReference type="EMBL" id="RIA04066.1"/>
    </source>
</evidence>
<dbReference type="Gene3D" id="4.10.60.10">
    <property type="entry name" value="Zinc finger, CCHC-type"/>
    <property type="match status" value="1"/>
</dbReference>
<feature type="compositionally biased region" description="Polar residues" evidence="1">
    <location>
        <begin position="438"/>
        <end position="461"/>
    </location>
</feature>
<proteinExistence type="predicted"/>
<feature type="region of interest" description="Disordered" evidence="1">
    <location>
        <begin position="511"/>
        <end position="535"/>
    </location>
</feature>
<dbReference type="SUPFAM" id="SSF57756">
    <property type="entry name" value="Retrovirus zinc finger-like domains"/>
    <property type="match status" value="1"/>
</dbReference>
<feature type="region of interest" description="Disordered" evidence="1">
    <location>
        <begin position="76"/>
        <end position="132"/>
    </location>
</feature>
<dbReference type="InterPro" id="IPR040256">
    <property type="entry name" value="At4g02000-like"/>
</dbReference>